<protein>
    <submittedName>
        <fullName evidence="2">Uncharacterized protein</fullName>
    </submittedName>
</protein>
<evidence type="ECO:0000313" key="2">
    <source>
        <dbReference type="EMBL" id="SVD12253.1"/>
    </source>
</evidence>
<feature type="region of interest" description="Disordered" evidence="1">
    <location>
        <begin position="1"/>
        <end position="20"/>
    </location>
</feature>
<feature type="non-terminal residue" evidence="2">
    <location>
        <position position="38"/>
    </location>
</feature>
<gene>
    <name evidence="2" type="ORF">METZ01_LOCUS365107</name>
</gene>
<dbReference type="AlphaFoldDB" id="A0A382SR23"/>
<name>A0A382SR23_9ZZZZ</name>
<proteinExistence type="predicted"/>
<organism evidence="2">
    <name type="scientific">marine metagenome</name>
    <dbReference type="NCBI Taxonomy" id="408172"/>
    <lineage>
        <taxon>unclassified sequences</taxon>
        <taxon>metagenomes</taxon>
        <taxon>ecological metagenomes</taxon>
    </lineage>
</organism>
<sequence>MTDLIRIDSPTGEEDEIDQEVSSRLATLGFEIYHDSFK</sequence>
<evidence type="ECO:0000256" key="1">
    <source>
        <dbReference type="SAM" id="MobiDB-lite"/>
    </source>
</evidence>
<reference evidence="2" key="1">
    <citation type="submission" date="2018-05" db="EMBL/GenBank/DDBJ databases">
        <authorList>
            <person name="Lanie J.A."/>
            <person name="Ng W.-L."/>
            <person name="Kazmierczak K.M."/>
            <person name="Andrzejewski T.M."/>
            <person name="Davidsen T.M."/>
            <person name="Wayne K.J."/>
            <person name="Tettelin H."/>
            <person name="Glass J.I."/>
            <person name="Rusch D."/>
            <person name="Podicherti R."/>
            <person name="Tsui H.-C.T."/>
            <person name="Winkler M.E."/>
        </authorList>
    </citation>
    <scope>NUCLEOTIDE SEQUENCE</scope>
</reference>
<accession>A0A382SR23</accession>
<dbReference type="Gene3D" id="3.40.630.10">
    <property type="entry name" value="Zn peptidases"/>
    <property type="match status" value="1"/>
</dbReference>
<dbReference type="EMBL" id="UINC01130892">
    <property type="protein sequence ID" value="SVD12253.1"/>
    <property type="molecule type" value="Genomic_DNA"/>
</dbReference>